<dbReference type="GO" id="GO:0005886">
    <property type="term" value="C:plasma membrane"/>
    <property type="evidence" value="ECO:0007669"/>
    <property type="project" value="UniProtKB-SubCell"/>
</dbReference>
<keyword evidence="8" id="KW-1185">Reference proteome</keyword>
<dbReference type="Proteomes" id="UP001529510">
    <property type="component" value="Unassembled WGS sequence"/>
</dbReference>
<comment type="subcellular location">
    <subcellularLocation>
        <location evidence="1">Cell membrane</location>
    </subcellularLocation>
</comment>
<evidence type="ECO:0000256" key="3">
    <source>
        <dbReference type="ARBA" id="ARBA00022692"/>
    </source>
</evidence>
<evidence type="ECO:0000313" key="7">
    <source>
        <dbReference type="EMBL" id="KAL0164246.1"/>
    </source>
</evidence>
<evidence type="ECO:0000313" key="8">
    <source>
        <dbReference type="Proteomes" id="UP001529510"/>
    </source>
</evidence>
<dbReference type="InterPro" id="IPR009122">
    <property type="entry name" value="Desmosomal_cadherin"/>
</dbReference>
<gene>
    <name evidence="7" type="ORF">M9458_039999</name>
</gene>
<feature type="domain" description="Cadherin Y-type LIR-motif" evidence="6">
    <location>
        <begin position="15"/>
        <end position="59"/>
    </location>
</feature>
<comment type="caution">
    <text evidence="7">The sequence shown here is derived from an EMBL/GenBank/DDBJ whole genome shotgun (WGS) entry which is preliminary data.</text>
</comment>
<organism evidence="7 8">
    <name type="scientific">Cirrhinus mrigala</name>
    <name type="common">Mrigala</name>
    <dbReference type="NCBI Taxonomy" id="683832"/>
    <lineage>
        <taxon>Eukaryota</taxon>
        <taxon>Metazoa</taxon>
        <taxon>Chordata</taxon>
        <taxon>Craniata</taxon>
        <taxon>Vertebrata</taxon>
        <taxon>Euteleostomi</taxon>
        <taxon>Actinopterygii</taxon>
        <taxon>Neopterygii</taxon>
        <taxon>Teleostei</taxon>
        <taxon>Ostariophysi</taxon>
        <taxon>Cypriniformes</taxon>
        <taxon>Cyprinidae</taxon>
        <taxon>Labeoninae</taxon>
        <taxon>Labeonini</taxon>
        <taxon>Cirrhinus</taxon>
    </lineage>
</organism>
<keyword evidence="4" id="KW-1133">Transmembrane helix</keyword>
<dbReference type="EMBL" id="JAMKFB020000020">
    <property type="protein sequence ID" value="KAL0164246.1"/>
    <property type="molecule type" value="Genomic_DNA"/>
</dbReference>
<dbReference type="InterPro" id="IPR000233">
    <property type="entry name" value="Cadherin_Y-type_LIR"/>
</dbReference>
<keyword evidence="3" id="KW-0812">Transmembrane</keyword>
<dbReference type="Pfam" id="PF01049">
    <property type="entry name" value="CADH_Y-type_LIR"/>
    <property type="match status" value="1"/>
</dbReference>
<dbReference type="Gene3D" id="4.10.900.10">
    <property type="entry name" value="TCF3-CBD (Catenin binding domain)"/>
    <property type="match status" value="1"/>
</dbReference>
<keyword evidence="4" id="KW-0472">Membrane</keyword>
<evidence type="ECO:0000256" key="1">
    <source>
        <dbReference type="ARBA" id="ARBA00004236"/>
    </source>
</evidence>
<feature type="non-terminal residue" evidence="7">
    <location>
        <position position="290"/>
    </location>
</feature>
<name>A0ABD0NSL1_CIRMR</name>
<evidence type="ECO:0000259" key="6">
    <source>
        <dbReference type="Pfam" id="PF01049"/>
    </source>
</evidence>
<dbReference type="PRINTS" id="PR01818">
    <property type="entry name" value="DESMOCADHERN"/>
</dbReference>
<dbReference type="InterPro" id="IPR027397">
    <property type="entry name" value="Catenin-bd_sf"/>
</dbReference>
<proteinExistence type="predicted"/>
<dbReference type="AlphaFoldDB" id="A0ABD0NSL1"/>
<reference evidence="7 8" key="1">
    <citation type="submission" date="2024-05" db="EMBL/GenBank/DDBJ databases">
        <title>Genome sequencing and assembly of Indian major carp, Cirrhinus mrigala (Hamilton, 1822).</title>
        <authorList>
            <person name="Mohindra V."/>
            <person name="Chowdhury L.M."/>
            <person name="Lal K."/>
            <person name="Jena J.K."/>
        </authorList>
    </citation>
    <scope>NUCLEOTIDE SEQUENCE [LARGE SCALE GENOMIC DNA]</scope>
    <source>
        <strain evidence="7">CM1030</strain>
        <tissue evidence="7">Blood</tissue>
    </source>
</reference>
<keyword evidence="2" id="KW-1003">Cell membrane</keyword>
<feature type="non-terminal residue" evidence="7">
    <location>
        <position position="1"/>
    </location>
</feature>
<evidence type="ECO:0000256" key="5">
    <source>
        <dbReference type="ARBA" id="ARBA00023180"/>
    </source>
</evidence>
<accession>A0ABD0NSL1</accession>
<sequence length="290" mass="30003">KSRAMEDGFAKNEPMVYDYEGKGSPVGSVGCCSILEDNNDLEFLNDLGPKFTTLADICGGKKTEVVAPAPIPAPLPPPPKPIAVCSSTNVISSGNIVTSRAVTSNPVNIASNTATTSATRVENFLVTDSRPTVIANVQPTPTLLMQPQPMYYMVEPQPSTVLLAERPAMGQNMYVLNSGPVAEGVVVQGANLATNTLTRGERMVLVDRGAPAQAGLLQTSNLSGSQVLLVDGGATSGQILQGTLQRGGAGSQGLMVVEGQGGQVIQGTLKKGVSIGGSQNVFYMESKGPS</sequence>
<evidence type="ECO:0000256" key="4">
    <source>
        <dbReference type="ARBA" id="ARBA00022989"/>
    </source>
</evidence>
<evidence type="ECO:0000256" key="2">
    <source>
        <dbReference type="ARBA" id="ARBA00022475"/>
    </source>
</evidence>
<protein>
    <recommendedName>
        <fullName evidence="6">Cadherin Y-type LIR-motif domain-containing protein</fullName>
    </recommendedName>
</protein>
<keyword evidence="5" id="KW-0325">Glycoprotein</keyword>
<dbReference type="GO" id="GO:0002009">
    <property type="term" value="P:morphogenesis of an epithelium"/>
    <property type="evidence" value="ECO:0007669"/>
    <property type="project" value="UniProtKB-ARBA"/>
</dbReference>